<geneLocation type="plasmid" evidence="1 2">
    <name>unnamed2</name>
</geneLocation>
<organism evidence="1 2">
    <name type="scientific">Paenibacillus rhizovicinus</name>
    <dbReference type="NCBI Taxonomy" id="2704463"/>
    <lineage>
        <taxon>Bacteria</taxon>
        <taxon>Bacillati</taxon>
        <taxon>Bacillota</taxon>
        <taxon>Bacilli</taxon>
        <taxon>Bacillales</taxon>
        <taxon>Paenibacillaceae</taxon>
        <taxon>Paenibacillus</taxon>
    </lineage>
</organism>
<dbReference type="RefSeq" id="WP_162645929.1">
    <property type="nucleotide sequence ID" value="NZ_CP048288.1"/>
</dbReference>
<dbReference type="AlphaFoldDB" id="A0A6C0PBP9"/>
<reference evidence="1 2" key="1">
    <citation type="submission" date="2020-02" db="EMBL/GenBank/DDBJ databases">
        <title>Paenibacillus sp. nov., isolated from rhizosphere soil of tomato.</title>
        <authorList>
            <person name="Weon H.-Y."/>
            <person name="Lee S.A."/>
        </authorList>
    </citation>
    <scope>NUCLEOTIDE SEQUENCE [LARGE SCALE GENOMIC DNA]</scope>
    <source>
        <strain evidence="1 2">14171R-81</strain>
        <plasmid evidence="1 2">unnamed2</plasmid>
    </source>
</reference>
<proteinExistence type="predicted"/>
<sequence>MTEEKKPYEPYTLSIPQRTEQDLQIVTMTADQEALANKSLKDIYGSVGHLHQLLKEGKLTYEMRNTLMSLIESYVSELGEPLEYAGTLKAEQEKRYKDIRRANGEIHRLREQLGSSKPIDGLDEQLGVLHDTVRDWWNNHGFCYVSEDSFTQYGYKVKFGFMLSSMERRSFTKTPVSDEQDHRNRLQELKDAGFEIYMDDDGRDPQLIDNDNNRQLLEQLIKSRFPSAQITSIQSWKANRRDCFVVRYMDVTIRDYQDVPAAESESEEGQSDGQ</sequence>
<evidence type="ECO:0000313" key="2">
    <source>
        <dbReference type="Proteomes" id="UP000479114"/>
    </source>
</evidence>
<keyword evidence="2" id="KW-1185">Reference proteome</keyword>
<accession>A0A6C0PBP9</accession>
<protein>
    <submittedName>
        <fullName evidence="1">Uncharacterized protein</fullName>
    </submittedName>
</protein>
<name>A0A6C0PBP9_9BACL</name>
<evidence type="ECO:0000313" key="1">
    <source>
        <dbReference type="EMBL" id="QHW35795.1"/>
    </source>
</evidence>
<dbReference type="KEGG" id="prz:GZH47_33420"/>
<dbReference type="EMBL" id="CP048288">
    <property type="protein sequence ID" value="QHW35795.1"/>
    <property type="molecule type" value="Genomic_DNA"/>
</dbReference>
<gene>
    <name evidence="1" type="ORF">GZH47_33420</name>
</gene>
<keyword evidence="1" id="KW-0614">Plasmid</keyword>
<dbReference type="Proteomes" id="UP000479114">
    <property type="component" value="Plasmid unnamed2"/>
</dbReference>